<dbReference type="Pfam" id="PF00005">
    <property type="entry name" value="ABC_tran"/>
    <property type="match status" value="1"/>
</dbReference>
<keyword evidence="4" id="KW-0132">Cell division</keyword>
<protein>
    <submittedName>
        <fullName evidence="4">Cell division transport system ATP-binding protein</fullName>
    </submittedName>
</protein>
<dbReference type="InterPro" id="IPR003439">
    <property type="entry name" value="ABC_transporter-like_ATP-bd"/>
</dbReference>
<dbReference type="GO" id="GO:0016887">
    <property type="term" value="F:ATP hydrolysis activity"/>
    <property type="evidence" value="ECO:0007669"/>
    <property type="project" value="InterPro"/>
</dbReference>
<keyword evidence="2 4" id="KW-0067">ATP-binding</keyword>
<dbReference type="EMBL" id="FUXK01000002">
    <property type="protein sequence ID" value="SJZ46743.1"/>
    <property type="molecule type" value="Genomic_DNA"/>
</dbReference>
<dbReference type="PROSITE" id="PS00211">
    <property type="entry name" value="ABC_TRANSPORTER_1"/>
    <property type="match status" value="1"/>
</dbReference>
<dbReference type="GO" id="GO:0005524">
    <property type="term" value="F:ATP binding"/>
    <property type="evidence" value="ECO:0007669"/>
    <property type="project" value="UniProtKB-KW"/>
</dbReference>
<dbReference type="InterPro" id="IPR003593">
    <property type="entry name" value="AAA+_ATPase"/>
</dbReference>
<dbReference type="RefSeq" id="WP_025070064.1">
    <property type="nucleotide sequence ID" value="NZ_FUXK01000002.1"/>
</dbReference>
<proteinExistence type="predicted"/>
<evidence type="ECO:0000259" key="3">
    <source>
        <dbReference type="PROSITE" id="PS50893"/>
    </source>
</evidence>
<evidence type="ECO:0000256" key="2">
    <source>
        <dbReference type="ARBA" id="ARBA00022840"/>
    </source>
</evidence>
<evidence type="ECO:0000313" key="4">
    <source>
        <dbReference type="EMBL" id="SJZ46743.1"/>
    </source>
</evidence>
<dbReference type="GO" id="GO:0005886">
    <property type="term" value="C:plasma membrane"/>
    <property type="evidence" value="ECO:0007669"/>
    <property type="project" value="TreeGrafter"/>
</dbReference>
<dbReference type="Proteomes" id="UP000190065">
    <property type="component" value="Unassembled WGS sequence"/>
</dbReference>
<evidence type="ECO:0000313" key="5">
    <source>
        <dbReference type="Proteomes" id="UP000190065"/>
    </source>
</evidence>
<dbReference type="SMART" id="SM00382">
    <property type="entry name" value="AAA"/>
    <property type="match status" value="1"/>
</dbReference>
<sequence>MSLIDYNNIDIYQEDNLVLKDVNFQVEEGEFIYIIGKVGSGKTSLLKTLYCELDLYKDAEKDEQKAEVLGRDMLTLKRKEVPALRRELGIIFQDFKLLHEKSVRKNLEFVLKSTGWKNEQDINERIETTLSDVGLLDKIDKYPHELSGGEQQRVAIARAILNEPKIILADEPTGNLDPETASDIIHLLKNITRANTAVVITTHNITLLDKIPGIVYRCENGILTEVTKEYNHMALAEDAERVNNPKP</sequence>
<feature type="domain" description="ABC transporter" evidence="3">
    <location>
        <begin position="4"/>
        <end position="245"/>
    </location>
</feature>
<organism evidence="4 5">
    <name type="scientific">Segatella oulorum</name>
    <dbReference type="NCBI Taxonomy" id="28136"/>
    <lineage>
        <taxon>Bacteria</taxon>
        <taxon>Pseudomonadati</taxon>
        <taxon>Bacteroidota</taxon>
        <taxon>Bacteroidia</taxon>
        <taxon>Bacteroidales</taxon>
        <taxon>Prevotellaceae</taxon>
        <taxon>Segatella</taxon>
    </lineage>
</organism>
<dbReference type="PROSITE" id="PS50893">
    <property type="entry name" value="ABC_TRANSPORTER_2"/>
    <property type="match status" value="1"/>
</dbReference>
<dbReference type="InterPro" id="IPR015854">
    <property type="entry name" value="ABC_transpr_LolD-like"/>
</dbReference>
<reference evidence="4 5" key="1">
    <citation type="submission" date="2017-02" db="EMBL/GenBank/DDBJ databases">
        <authorList>
            <person name="Peterson S.W."/>
        </authorList>
    </citation>
    <scope>NUCLEOTIDE SEQUENCE [LARGE SCALE GENOMIC DNA]</scope>
    <source>
        <strain evidence="4 5">ATCC 43324</strain>
    </source>
</reference>
<name>A0A1T4KWJ4_9BACT</name>
<gene>
    <name evidence="4" type="ORF">SAMN02745202_00193</name>
</gene>
<keyword evidence="1" id="KW-0547">Nucleotide-binding</keyword>
<dbReference type="eggNOG" id="COG2884">
    <property type="taxonomic scope" value="Bacteria"/>
</dbReference>
<dbReference type="GO" id="GO:0051301">
    <property type="term" value="P:cell division"/>
    <property type="evidence" value="ECO:0007669"/>
    <property type="project" value="UniProtKB-KW"/>
</dbReference>
<dbReference type="GO" id="GO:0022857">
    <property type="term" value="F:transmembrane transporter activity"/>
    <property type="evidence" value="ECO:0007669"/>
    <property type="project" value="TreeGrafter"/>
</dbReference>
<evidence type="ECO:0000256" key="1">
    <source>
        <dbReference type="ARBA" id="ARBA00022741"/>
    </source>
</evidence>
<dbReference type="InterPro" id="IPR027417">
    <property type="entry name" value="P-loop_NTPase"/>
</dbReference>
<dbReference type="SUPFAM" id="SSF52540">
    <property type="entry name" value="P-loop containing nucleoside triphosphate hydrolases"/>
    <property type="match status" value="1"/>
</dbReference>
<accession>A0A1T4KWJ4</accession>
<dbReference type="AlphaFoldDB" id="A0A1T4KWJ4"/>
<dbReference type="InterPro" id="IPR017871">
    <property type="entry name" value="ABC_transporter-like_CS"/>
</dbReference>
<dbReference type="Gene3D" id="3.40.50.300">
    <property type="entry name" value="P-loop containing nucleotide triphosphate hydrolases"/>
    <property type="match status" value="1"/>
</dbReference>
<dbReference type="PANTHER" id="PTHR24220:SF470">
    <property type="entry name" value="CELL DIVISION ATP-BINDING PROTEIN FTSE"/>
    <property type="match status" value="1"/>
</dbReference>
<dbReference type="PANTHER" id="PTHR24220">
    <property type="entry name" value="IMPORT ATP-BINDING PROTEIN"/>
    <property type="match status" value="1"/>
</dbReference>
<dbReference type="STRING" id="28136.SAMN02745202_00193"/>
<keyword evidence="4" id="KW-0131">Cell cycle</keyword>